<sequence length="224" mass="26221">MLCRIPQPKRSKAPRRAYPLFTHFEDINGRPTLSLWWDTTKTHPSLPPLFSFQVYVLHEASPVDKADREALAKELFDAILQDCCSVWNRIDFHFMRPGEATKDCIESHRAHAQAKPTDLARAVVPNYTDWYYRPSHSFIYVVFARDWKKEGLKGVIFDYDSSRPGVIREKHLVNDEIESTAYEYCAAWRWKEQYNEVYGAAHDAGMTDWQEVFKAANRLGMDQW</sequence>
<dbReference type="Proteomes" id="UP001492380">
    <property type="component" value="Unassembled WGS sequence"/>
</dbReference>
<comment type="caution">
    <text evidence="1">The sequence shown here is derived from an EMBL/GenBank/DDBJ whole genome shotgun (WGS) entry which is preliminary data.</text>
</comment>
<dbReference type="EMBL" id="JBBWRZ010000009">
    <property type="protein sequence ID" value="KAK8229400.1"/>
    <property type="molecule type" value="Genomic_DNA"/>
</dbReference>
<organism evidence="1 2">
    <name type="scientific">Phyllosticta capitalensis</name>
    <dbReference type="NCBI Taxonomy" id="121624"/>
    <lineage>
        <taxon>Eukaryota</taxon>
        <taxon>Fungi</taxon>
        <taxon>Dikarya</taxon>
        <taxon>Ascomycota</taxon>
        <taxon>Pezizomycotina</taxon>
        <taxon>Dothideomycetes</taxon>
        <taxon>Dothideomycetes incertae sedis</taxon>
        <taxon>Botryosphaeriales</taxon>
        <taxon>Phyllostictaceae</taxon>
        <taxon>Phyllosticta</taxon>
    </lineage>
</organism>
<reference evidence="1 2" key="1">
    <citation type="submission" date="2024-04" db="EMBL/GenBank/DDBJ databases">
        <title>Phyllosticta paracitricarpa is synonymous to the EU quarantine fungus P. citricarpa based on phylogenomic analyses.</title>
        <authorList>
            <consortium name="Lawrence Berkeley National Laboratory"/>
            <person name="Van Ingen-Buijs V.A."/>
            <person name="Van Westerhoven A.C."/>
            <person name="Haridas S."/>
            <person name="Skiadas P."/>
            <person name="Martin F."/>
            <person name="Groenewald J.Z."/>
            <person name="Crous P.W."/>
            <person name="Seidl M.F."/>
        </authorList>
    </citation>
    <scope>NUCLEOTIDE SEQUENCE [LARGE SCALE GENOMIC DNA]</scope>
    <source>
        <strain evidence="1 2">CBS 123374</strain>
    </source>
</reference>
<proteinExistence type="predicted"/>
<gene>
    <name evidence="1" type="ORF">HDK90DRAFT_558152</name>
</gene>
<protein>
    <submittedName>
        <fullName evidence="1">Uncharacterized protein</fullName>
    </submittedName>
</protein>
<name>A0ABR1YHA1_9PEZI</name>
<keyword evidence="2" id="KW-1185">Reference proteome</keyword>
<accession>A0ABR1YHA1</accession>
<evidence type="ECO:0000313" key="1">
    <source>
        <dbReference type="EMBL" id="KAK8229400.1"/>
    </source>
</evidence>
<evidence type="ECO:0000313" key="2">
    <source>
        <dbReference type="Proteomes" id="UP001492380"/>
    </source>
</evidence>